<dbReference type="GO" id="GO:0004674">
    <property type="term" value="F:protein serine/threonine kinase activity"/>
    <property type="evidence" value="ECO:0007669"/>
    <property type="project" value="UniProtKB-KW"/>
</dbReference>
<proteinExistence type="predicted"/>
<dbReference type="InterPro" id="IPR008271">
    <property type="entry name" value="Ser/Thr_kinase_AS"/>
</dbReference>
<dbReference type="CDD" id="cd05123">
    <property type="entry name" value="STKc_AGC"/>
    <property type="match status" value="1"/>
</dbReference>
<dbReference type="Proteomes" id="UP000504606">
    <property type="component" value="Unplaced"/>
</dbReference>
<reference evidence="9" key="1">
    <citation type="submission" date="2025-08" db="UniProtKB">
        <authorList>
            <consortium name="RefSeq"/>
        </authorList>
    </citation>
    <scope>IDENTIFICATION</scope>
    <source>
        <tissue evidence="9">Whole organism</tissue>
    </source>
</reference>
<keyword evidence="5" id="KW-0067">ATP-binding</keyword>
<keyword evidence="8" id="KW-1185">Reference proteome</keyword>
<dbReference type="CTD" id="45970"/>
<dbReference type="AlphaFoldDB" id="A0A6J1STY5"/>
<dbReference type="InterPro" id="IPR045270">
    <property type="entry name" value="STKc_AGC"/>
</dbReference>
<dbReference type="Pfam" id="PF00069">
    <property type="entry name" value="Pkinase"/>
    <property type="match status" value="1"/>
</dbReference>
<evidence type="ECO:0000256" key="3">
    <source>
        <dbReference type="ARBA" id="ARBA00022741"/>
    </source>
</evidence>
<accession>A0A6J1STY5</accession>
<feature type="domain" description="Protein kinase" evidence="7">
    <location>
        <begin position="107"/>
        <end position="373"/>
    </location>
</feature>
<dbReference type="Gene3D" id="1.10.510.10">
    <property type="entry name" value="Transferase(Phosphotransferase) domain 1"/>
    <property type="match status" value="1"/>
</dbReference>
<dbReference type="PANTHER" id="PTHR24355:SF1">
    <property type="entry name" value="RIBOSOMAL PROTEIN S6 KINASE-RELATED PROTEIN"/>
    <property type="match status" value="1"/>
</dbReference>
<dbReference type="PROSITE" id="PS50011">
    <property type="entry name" value="PROTEIN_KINASE_DOM"/>
    <property type="match status" value="1"/>
</dbReference>
<keyword evidence="4 9" id="KW-0418">Kinase</keyword>
<dbReference type="InterPro" id="IPR011009">
    <property type="entry name" value="Kinase-like_dom_sf"/>
</dbReference>
<keyword evidence="3" id="KW-0547">Nucleotide-binding</keyword>
<dbReference type="KEGG" id="foc:113210512"/>
<keyword evidence="2" id="KW-0808">Transferase</keyword>
<dbReference type="GeneID" id="113210512"/>
<protein>
    <submittedName>
        <fullName evidence="9">Serine/threonine-protein kinase S6KL</fullName>
    </submittedName>
</protein>
<evidence type="ECO:0000256" key="6">
    <source>
        <dbReference type="SAM" id="MobiDB-lite"/>
    </source>
</evidence>
<evidence type="ECO:0000256" key="1">
    <source>
        <dbReference type="ARBA" id="ARBA00022527"/>
    </source>
</evidence>
<dbReference type="OrthoDB" id="3205605at2759"/>
<sequence length="423" mass="47082">MGNANEKTLSCYGQTRNEVNKRRQDFSQFSLTTLTNNWSGRSFISGVSQQSAYSVSRPWSRVSRRRWKESTLNNPYHIAKTTWPVPYIEAIFLPDFNIKGPVTELNFQVVNPISHGAFGVVFHVKKADTGNDYAMKILSKSKIIAESAVQQVKDEARIQSTCGHNPFIVNCPFYWQSRKQLFIVSDYVSGGELLDLCKHHTVLPENLVQIYTAELALALDFLHNAGVIYRDLKMENVLLDSDGHCQLIDFGLAKWLRHGDRTTTICGTLQYIAPEVLSQEPYGHAVDWWSLGVLACCMLCGEFPEAAVDLRGGGAEAGDGATPAPRASPAAGSLPPAMDRCSPAARDMLGRLLERDPRRRLRTLHALQTIAFFFQFNFADVRSMKVCPRDLLPKVAPDRSAATSTGDVDPMFEGFDSVAPIYV</sequence>
<evidence type="ECO:0000259" key="7">
    <source>
        <dbReference type="PROSITE" id="PS50011"/>
    </source>
</evidence>
<dbReference type="RefSeq" id="XP_026284333.1">
    <property type="nucleotide sequence ID" value="XM_026428548.2"/>
</dbReference>
<evidence type="ECO:0000256" key="2">
    <source>
        <dbReference type="ARBA" id="ARBA00022679"/>
    </source>
</evidence>
<evidence type="ECO:0000256" key="4">
    <source>
        <dbReference type="ARBA" id="ARBA00022777"/>
    </source>
</evidence>
<organism evidence="8 9">
    <name type="scientific">Frankliniella occidentalis</name>
    <name type="common">Western flower thrips</name>
    <name type="synonym">Euthrips occidentalis</name>
    <dbReference type="NCBI Taxonomy" id="133901"/>
    <lineage>
        <taxon>Eukaryota</taxon>
        <taxon>Metazoa</taxon>
        <taxon>Ecdysozoa</taxon>
        <taxon>Arthropoda</taxon>
        <taxon>Hexapoda</taxon>
        <taxon>Insecta</taxon>
        <taxon>Pterygota</taxon>
        <taxon>Neoptera</taxon>
        <taxon>Paraneoptera</taxon>
        <taxon>Thysanoptera</taxon>
        <taxon>Terebrantia</taxon>
        <taxon>Thripoidea</taxon>
        <taxon>Thripidae</taxon>
        <taxon>Frankliniella</taxon>
    </lineage>
</organism>
<evidence type="ECO:0000313" key="8">
    <source>
        <dbReference type="Proteomes" id="UP000504606"/>
    </source>
</evidence>
<dbReference type="Gene3D" id="3.30.200.20">
    <property type="entry name" value="Phosphorylase Kinase, domain 1"/>
    <property type="match status" value="1"/>
</dbReference>
<dbReference type="PANTHER" id="PTHR24355">
    <property type="entry name" value="G PROTEIN-COUPLED RECEPTOR KINASE/RIBOSOMAL PROTEIN S6 KINASE"/>
    <property type="match status" value="1"/>
</dbReference>
<dbReference type="InterPro" id="IPR000719">
    <property type="entry name" value="Prot_kinase_dom"/>
</dbReference>
<dbReference type="GO" id="GO:0005524">
    <property type="term" value="F:ATP binding"/>
    <property type="evidence" value="ECO:0007669"/>
    <property type="project" value="UniProtKB-KW"/>
</dbReference>
<gene>
    <name evidence="9" type="primary">LOC113210512</name>
</gene>
<dbReference type="SMART" id="SM00220">
    <property type="entry name" value="S_TKc"/>
    <property type="match status" value="1"/>
</dbReference>
<dbReference type="SUPFAM" id="SSF56112">
    <property type="entry name" value="Protein kinase-like (PK-like)"/>
    <property type="match status" value="1"/>
</dbReference>
<feature type="region of interest" description="Disordered" evidence="6">
    <location>
        <begin position="314"/>
        <end position="337"/>
    </location>
</feature>
<name>A0A6J1STY5_FRAOC</name>
<evidence type="ECO:0000313" key="9">
    <source>
        <dbReference type="RefSeq" id="XP_026284333.1"/>
    </source>
</evidence>
<keyword evidence="1" id="KW-0723">Serine/threonine-protein kinase</keyword>
<evidence type="ECO:0000256" key="5">
    <source>
        <dbReference type="ARBA" id="ARBA00022840"/>
    </source>
</evidence>
<dbReference type="PROSITE" id="PS00108">
    <property type="entry name" value="PROTEIN_KINASE_ST"/>
    <property type="match status" value="1"/>
</dbReference>